<evidence type="ECO:0000313" key="2">
    <source>
        <dbReference type="RefSeq" id="XP_025419930.1"/>
    </source>
</evidence>
<dbReference type="GeneID" id="112690191"/>
<protein>
    <submittedName>
        <fullName evidence="2">Uncharacterized protein LOC112690191</fullName>
    </submittedName>
</protein>
<sequence length="106" mass="12384">MKKNCYTVANDVRTTQTHAKRTITKWLWPATRTQFLFTHHKRALVVACHHDIYAAELPRTVSHAGFGENVSPENAIEKTMELKRLGDKWISNSCDFRSRSHCRHHR</sequence>
<organism evidence="1 2">
    <name type="scientific">Sipha flava</name>
    <name type="common">yellow sugarcane aphid</name>
    <dbReference type="NCBI Taxonomy" id="143950"/>
    <lineage>
        <taxon>Eukaryota</taxon>
        <taxon>Metazoa</taxon>
        <taxon>Ecdysozoa</taxon>
        <taxon>Arthropoda</taxon>
        <taxon>Hexapoda</taxon>
        <taxon>Insecta</taxon>
        <taxon>Pterygota</taxon>
        <taxon>Neoptera</taxon>
        <taxon>Paraneoptera</taxon>
        <taxon>Hemiptera</taxon>
        <taxon>Sternorrhyncha</taxon>
        <taxon>Aphidomorpha</taxon>
        <taxon>Aphidoidea</taxon>
        <taxon>Aphididae</taxon>
        <taxon>Sipha</taxon>
    </lineage>
</organism>
<keyword evidence="1" id="KW-1185">Reference proteome</keyword>
<gene>
    <name evidence="2" type="primary">LOC112690191</name>
</gene>
<accession>A0A8B8GAY0</accession>
<dbReference type="Proteomes" id="UP000694846">
    <property type="component" value="Unplaced"/>
</dbReference>
<name>A0A8B8GAY0_9HEMI</name>
<dbReference type="RefSeq" id="XP_025419930.1">
    <property type="nucleotide sequence ID" value="XM_025564145.1"/>
</dbReference>
<reference evidence="2" key="1">
    <citation type="submission" date="2025-08" db="UniProtKB">
        <authorList>
            <consortium name="RefSeq"/>
        </authorList>
    </citation>
    <scope>IDENTIFICATION</scope>
    <source>
        <tissue evidence="2">Whole body</tissue>
    </source>
</reference>
<evidence type="ECO:0000313" key="1">
    <source>
        <dbReference type="Proteomes" id="UP000694846"/>
    </source>
</evidence>
<dbReference type="AlphaFoldDB" id="A0A8B8GAY0"/>
<proteinExistence type="predicted"/>